<accession>A0ABR3KKF2</accession>
<comment type="similarity">
    <text evidence="1">Belongs to the bacterial ribosomal protein bL19 family.</text>
</comment>
<dbReference type="InterPro" id="IPR008991">
    <property type="entry name" value="Translation_prot_SH3-like_sf"/>
</dbReference>
<keyword evidence="7" id="KW-1185">Reference proteome</keyword>
<dbReference type="Pfam" id="PF01245">
    <property type="entry name" value="Ribosomal_L19"/>
    <property type="match status" value="1"/>
</dbReference>
<dbReference type="Gene3D" id="2.30.30.790">
    <property type="match status" value="1"/>
</dbReference>
<evidence type="ECO:0000256" key="3">
    <source>
        <dbReference type="ARBA" id="ARBA00023274"/>
    </source>
</evidence>
<gene>
    <name evidence="6" type="ORF">TSPI_00744</name>
</gene>
<evidence type="ECO:0000256" key="4">
    <source>
        <dbReference type="ARBA" id="ARBA00035288"/>
    </source>
</evidence>
<dbReference type="PRINTS" id="PR00061">
    <property type="entry name" value="RIBOSOMALL19"/>
</dbReference>
<evidence type="ECO:0000313" key="7">
    <source>
        <dbReference type="Proteomes" id="UP001558632"/>
    </source>
</evidence>
<dbReference type="InterPro" id="IPR001857">
    <property type="entry name" value="Ribosomal_bL19"/>
</dbReference>
<keyword evidence="2" id="KW-0689">Ribosomal protein</keyword>
<evidence type="ECO:0000256" key="2">
    <source>
        <dbReference type="ARBA" id="ARBA00022980"/>
    </source>
</evidence>
<dbReference type="PANTHER" id="PTHR15680">
    <property type="entry name" value="RIBOSOMAL PROTEIN L19"/>
    <property type="match status" value="1"/>
</dbReference>
<organism evidence="6 7">
    <name type="scientific">Trichinella spiralis</name>
    <name type="common">Trichina worm</name>
    <dbReference type="NCBI Taxonomy" id="6334"/>
    <lineage>
        <taxon>Eukaryota</taxon>
        <taxon>Metazoa</taxon>
        <taxon>Ecdysozoa</taxon>
        <taxon>Nematoda</taxon>
        <taxon>Enoplea</taxon>
        <taxon>Dorylaimia</taxon>
        <taxon>Trichinellida</taxon>
        <taxon>Trichinellidae</taxon>
        <taxon>Trichinella</taxon>
    </lineage>
</organism>
<dbReference type="EMBL" id="JBEUSY010000259">
    <property type="protein sequence ID" value="KAL1239964.1"/>
    <property type="molecule type" value="Genomic_DNA"/>
</dbReference>
<dbReference type="Proteomes" id="UP001558632">
    <property type="component" value="Unassembled WGS sequence"/>
</dbReference>
<evidence type="ECO:0000256" key="5">
    <source>
        <dbReference type="ARBA" id="ARBA00035359"/>
    </source>
</evidence>
<dbReference type="PANTHER" id="PTHR15680:SF9">
    <property type="entry name" value="LARGE RIBOSOMAL SUBUNIT PROTEIN BL19M"/>
    <property type="match status" value="1"/>
</dbReference>
<comment type="caution">
    <text evidence="6">The sequence shown here is derived from an EMBL/GenBank/DDBJ whole genome shotgun (WGS) entry which is preliminary data.</text>
</comment>
<keyword evidence="3" id="KW-0687">Ribonucleoprotein</keyword>
<proteinExistence type="inferred from homology"/>
<protein>
    <recommendedName>
        <fullName evidence="4">Large ribosomal subunit protein bL19m</fullName>
    </recommendedName>
    <alternativeName>
        <fullName evidence="5">39S ribosomal protein L19, mitochondrial</fullName>
    </alternativeName>
</protein>
<name>A0ABR3KKF2_TRISP</name>
<dbReference type="SUPFAM" id="SSF50104">
    <property type="entry name" value="Translation proteins SH3-like domain"/>
    <property type="match status" value="1"/>
</dbReference>
<dbReference type="InterPro" id="IPR038657">
    <property type="entry name" value="Ribosomal_bL19_sf"/>
</dbReference>
<evidence type="ECO:0000313" key="6">
    <source>
        <dbReference type="EMBL" id="KAL1239964.1"/>
    </source>
</evidence>
<sequence length="368" mass="44231">MLFSRLSQRQFCGREFEFVLHSLCRAVVVCRFVYCPKYQAACCYFQAYLTKYTSPYIEIHCAIPVKFSMYSAIRKLAGLRAQRKFDFRKFCSSVFESISSESIQSRNVNQHGTSILHEFRHSFPEFLPDPDFKRRNTLREKLERIDMLRRRQVLDIPEFYVGSIMAVTLSVPYTKDRTNRFVGICIQRDFRGLRHFFTLRNVIDNEGFEIRYNLYNPTVRKIEVLKLEKRLDDELFYLRDALPEYSTIPFDMEAEPRPVGAVPLNKTKVKLKPPPWTKRWELCDFKGIEDFWHLVTPYYKLRYRRTNMEPWRKYDIVDHYRKEISAEDQQLILDHVHDFEKQCQLNKPEMKTRSMLHNLKARLAKQHN</sequence>
<reference evidence="6 7" key="1">
    <citation type="submission" date="2024-07" db="EMBL/GenBank/DDBJ databases">
        <title>Enhanced genomic and transcriptomic resources for Trichinella pseudospiralis and T. spiralis underpin the discovery of pronounced molecular differences between stages and species.</title>
        <authorList>
            <person name="Pasi K.K."/>
            <person name="La Rosa G."/>
            <person name="Gomez-Morales M.A."/>
            <person name="Tosini F."/>
            <person name="Sumanam S."/>
            <person name="Young N.D."/>
            <person name="Chang B.C."/>
            <person name="Robin G.B."/>
        </authorList>
    </citation>
    <scope>NUCLEOTIDE SEQUENCE [LARGE SCALE GENOMIC DNA]</scope>
    <source>
        <strain evidence="6">ISS534</strain>
    </source>
</reference>
<evidence type="ECO:0000256" key="1">
    <source>
        <dbReference type="ARBA" id="ARBA00005781"/>
    </source>
</evidence>